<proteinExistence type="inferred from homology"/>
<dbReference type="InterPro" id="IPR006143">
    <property type="entry name" value="RND_pump_MFP"/>
</dbReference>
<dbReference type="InterPro" id="IPR058792">
    <property type="entry name" value="Beta-barrel_RND_2"/>
</dbReference>
<dbReference type="SUPFAM" id="SSF111369">
    <property type="entry name" value="HlyD-like secretion proteins"/>
    <property type="match status" value="1"/>
</dbReference>
<dbReference type="InterPro" id="IPR058625">
    <property type="entry name" value="MdtA-like_BSH"/>
</dbReference>
<evidence type="ECO:0000313" key="8">
    <source>
        <dbReference type="EMBL" id="OZT73880.1"/>
    </source>
</evidence>
<feature type="domain" description="Multidrug resistance protein MdtA-like alpha-helical hairpin" evidence="4">
    <location>
        <begin position="113"/>
        <end position="179"/>
    </location>
</feature>
<comment type="caution">
    <text evidence="8">The sequence shown here is derived from an EMBL/GenBank/DDBJ whole genome shotgun (WGS) entry which is preliminary data.</text>
</comment>
<dbReference type="Pfam" id="PF25954">
    <property type="entry name" value="Beta-barrel_RND_2"/>
    <property type="match status" value="1"/>
</dbReference>
<evidence type="ECO:0000256" key="2">
    <source>
        <dbReference type="ARBA" id="ARBA00009477"/>
    </source>
</evidence>
<feature type="domain" description="CusB-like beta-barrel" evidence="6">
    <location>
        <begin position="231"/>
        <end position="295"/>
    </location>
</feature>
<dbReference type="PANTHER" id="PTHR30158:SF10">
    <property type="entry name" value="CATION EFFLUX PUMP"/>
    <property type="match status" value="1"/>
</dbReference>
<dbReference type="EMBL" id="NPEY01000008">
    <property type="protein sequence ID" value="OZT73880.1"/>
    <property type="molecule type" value="Genomic_DNA"/>
</dbReference>
<comment type="subcellular location">
    <subcellularLocation>
        <location evidence="1">Cell inner membrane</location>
        <topology evidence="1">Lipid-anchor</topology>
    </subcellularLocation>
</comment>
<evidence type="ECO:0000256" key="3">
    <source>
        <dbReference type="SAM" id="Coils"/>
    </source>
</evidence>
<evidence type="ECO:0000259" key="4">
    <source>
        <dbReference type="Pfam" id="PF25876"/>
    </source>
</evidence>
<comment type="similarity">
    <text evidence="2">Belongs to the membrane fusion protein (MFP) (TC 8.A.1) family.</text>
</comment>
<dbReference type="PROSITE" id="PS51257">
    <property type="entry name" value="PROKAR_LIPOPROTEIN"/>
    <property type="match status" value="1"/>
</dbReference>
<protein>
    <submittedName>
        <fullName evidence="8">MexE family multidrug efflux RND transporter periplasmic adaptor subunit</fullName>
    </submittedName>
</protein>
<evidence type="ECO:0000259" key="7">
    <source>
        <dbReference type="Pfam" id="PF25967"/>
    </source>
</evidence>
<sequence length="403" mass="43461">MGSLSQRARFASSRAVIPFLLIMVLLAGCEAKSEEAAAPTPPPEVEVAQIVAQPLVLSESFTGRVEAAETVELRARVSGYIQEVAFEEGELVEQGDLLFLIDQRPYQARIGAAQAELAQARSQLAQAGSEAERARVLLGRQAISQEVHDQRQAVLHSARAMVDAAQAALDTAELDLEYTRITAPVSGRAGRAMVTRGNLANADQSLLTTLVSIDPVHVYFEADEQAAFASQALLTVDATNSLTIELGGDPQRQYTGTLDFIDNRLNPNTGTLQFRAVLANPDGRIRPGEFARVEMPVARLEQALLVDRKAVLTNQDRRYVYVVNENNLAEQRQVTTGRQVAEQTVITDGLQAGDRVIVNGVQKVFFPGMEVSPQSVAAAPAVDTPISAVPIAEAQPTIASREE</sequence>
<dbReference type="InterPro" id="IPR058627">
    <property type="entry name" value="MdtA-like_C"/>
</dbReference>
<name>A0ABX4G8T7_9GAMM</name>
<feature type="domain" description="Multidrug resistance protein MdtA-like barrel-sandwich hybrid" evidence="5">
    <location>
        <begin position="69"/>
        <end position="207"/>
    </location>
</feature>
<evidence type="ECO:0000259" key="5">
    <source>
        <dbReference type="Pfam" id="PF25917"/>
    </source>
</evidence>
<dbReference type="InterPro" id="IPR058624">
    <property type="entry name" value="MdtA-like_HH"/>
</dbReference>
<dbReference type="Proteomes" id="UP000216538">
    <property type="component" value="Unassembled WGS sequence"/>
</dbReference>
<keyword evidence="3" id="KW-0175">Coiled coil</keyword>
<dbReference type="Gene3D" id="2.40.30.170">
    <property type="match status" value="1"/>
</dbReference>
<accession>A0ABX4G8T7</accession>
<dbReference type="Gene3D" id="1.10.287.470">
    <property type="entry name" value="Helix hairpin bin"/>
    <property type="match status" value="1"/>
</dbReference>
<feature type="domain" description="Multidrug resistance protein MdtA-like C-terminal permuted SH3" evidence="7">
    <location>
        <begin position="303"/>
        <end position="363"/>
    </location>
</feature>
<dbReference type="Gene3D" id="2.40.420.20">
    <property type="match status" value="1"/>
</dbReference>
<dbReference type="NCBIfam" id="TIGR01730">
    <property type="entry name" value="RND_mfp"/>
    <property type="match status" value="1"/>
</dbReference>
<dbReference type="Pfam" id="PF25967">
    <property type="entry name" value="RND-MFP_C"/>
    <property type="match status" value="1"/>
</dbReference>
<keyword evidence="9" id="KW-1185">Reference proteome</keyword>
<dbReference type="Pfam" id="PF25917">
    <property type="entry name" value="BSH_RND"/>
    <property type="match status" value="1"/>
</dbReference>
<organism evidence="8 9">
    <name type="scientific">Vreelandella boliviensis LC1</name>
    <dbReference type="NCBI Taxonomy" id="1072583"/>
    <lineage>
        <taxon>Bacteria</taxon>
        <taxon>Pseudomonadati</taxon>
        <taxon>Pseudomonadota</taxon>
        <taxon>Gammaproteobacteria</taxon>
        <taxon>Oceanospirillales</taxon>
        <taxon>Halomonadaceae</taxon>
        <taxon>Vreelandella</taxon>
    </lineage>
</organism>
<reference evidence="8 9" key="1">
    <citation type="submission" date="2017-07" db="EMBL/GenBank/DDBJ databases">
        <title>Shotgun whole genome sequences of three halophilic bacterial isolates.</title>
        <authorList>
            <person name="Pozzo T."/>
            <person name="Higdon S.M."/>
            <person name="Quillaguaman J."/>
        </authorList>
    </citation>
    <scope>NUCLEOTIDE SEQUENCE [LARGE SCALE GENOMIC DNA]</scope>
    <source>
        <strain evidence="8 9">LC1</strain>
    </source>
</reference>
<dbReference type="Pfam" id="PF25876">
    <property type="entry name" value="HH_MFP_RND"/>
    <property type="match status" value="1"/>
</dbReference>
<feature type="coiled-coil region" evidence="3">
    <location>
        <begin position="110"/>
        <end position="175"/>
    </location>
</feature>
<gene>
    <name evidence="8" type="ORF">CE457_12910</name>
</gene>
<dbReference type="Gene3D" id="2.40.50.100">
    <property type="match status" value="1"/>
</dbReference>
<evidence type="ECO:0000313" key="9">
    <source>
        <dbReference type="Proteomes" id="UP000216538"/>
    </source>
</evidence>
<dbReference type="PANTHER" id="PTHR30158">
    <property type="entry name" value="ACRA/E-RELATED COMPONENT OF DRUG EFFLUX TRANSPORTER"/>
    <property type="match status" value="1"/>
</dbReference>
<dbReference type="RefSeq" id="WP_040479116.1">
    <property type="nucleotide sequence ID" value="NZ_JH393257.1"/>
</dbReference>
<evidence type="ECO:0000256" key="1">
    <source>
        <dbReference type="ARBA" id="ARBA00004519"/>
    </source>
</evidence>
<evidence type="ECO:0000259" key="6">
    <source>
        <dbReference type="Pfam" id="PF25954"/>
    </source>
</evidence>